<proteinExistence type="predicted"/>
<dbReference type="PANTHER" id="PTHR28051">
    <property type="entry name" value="PROTEIN MTL1-RELATED"/>
    <property type="match status" value="1"/>
</dbReference>
<accession>A0ABR2W1F1</accession>
<organism evidence="2 3">
    <name type="scientific">Basidiobolus ranarum</name>
    <dbReference type="NCBI Taxonomy" id="34480"/>
    <lineage>
        <taxon>Eukaryota</taxon>
        <taxon>Fungi</taxon>
        <taxon>Fungi incertae sedis</taxon>
        <taxon>Zoopagomycota</taxon>
        <taxon>Entomophthoromycotina</taxon>
        <taxon>Basidiobolomycetes</taxon>
        <taxon>Basidiobolales</taxon>
        <taxon>Basidiobolaceae</taxon>
        <taxon>Basidiobolus</taxon>
    </lineage>
</organism>
<evidence type="ECO:0000259" key="1">
    <source>
        <dbReference type="Pfam" id="PF08550"/>
    </source>
</evidence>
<feature type="domain" description="Nitrogen regulatory protein areA GATA-like" evidence="1">
    <location>
        <begin position="36"/>
        <end position="63"/>
    </location>
</feature>
<dbReference type="EMBL" id="JASJQH010007218">
    <property type="protein sequence ID" value="KAK9712422.1"/>
    <property type="molecule type" value="Genomic_DNA"/>
</dbReference>
<sequence length="293" mass="33891">MEYIDLSYSEIIPAAKPTVCVDYLSHEWVEDDLMTSWRVISKSKKTLDNGVRLENACWRSWMKQKNLLETVTPESLNWLKDSDITWLYGPFYTHNRNTLPLHENFKLPTSPSGLKPVLKKVNSGDSFLNRIPLSKSAVFLRQINTFERTDCIKAEESRPKLRFNNQVEQCVAISSDEDDISEEEEGIIFDTFPTRKCLSTIQKIPPTKLKPEPIIRETQYPWTSTTNILATYDEDDPSIYEKDYWPTSDEMDQEISAQTTEMILTFDNCTTVVNNLYDIVSWLSATILSNSIF</sequence>
<evidence type="ECO:0000313" key="3">
    <source>
        <dbReference type="Proteomes" id="UP001479436"/>
    </source>
</evidence>
<dbReference type="PANTHER" id="PTHR28051:SF1">
    <property type="entry name" value="PROTEIN MTL1-RELATED"/>
    <property type="match status" value="1"/>
</dbReference>
<gene>
    <name evidence="2" type="primary">REG1_2</name>
    <name evidence="2" type="ORF">K7432_007161</name>
</gene>
<evidence type="ECO:0000313" key="2">
    <source>
        <dbReference type="EMBL" id="KAK9712422.1"/>
    </source>
</evidence>
<reference evidence="2 3" key="1">
    <citation type="submission" date="2023-04" db="EMBL/GenBank/DDBJ databases">
        <title>Genome of Basidiobolus ranarum AG-B5.</title>
        <authorList>
            <person name="Stajich J.E."/>
            <person name="Carter-House D."/>
            <person name="Gryganskyi A."/>
        </authorList>
    </citation>
    <scope>NUCLEOTIDE SEQUENCE [LARGE SCALE GENOMIC DNA]</scope>
    <source>
        <strain evidence="2 3">AG-B5</strain>
    </source>
</reference>
<protein>
    <submittedName>
        <fullName evidence="2">Protein phosphatase regulator</fullName>
    </submittedName>
</protein>
<dbReference type="Pfam" id="PF08550">
    <property type="entry name" value="GATA_AreA"/>
    <property type="match status" value="1"/>
</dbReference>
<dbReference type="InterPro" id="IPR013860">
    <property type="entry name" value="AreA_GATA"/>
</dbReference>
<dbReference type="InterPro" id="IPR052292">
    <property type="entry name" value="Glucose_repression_reg"/>
</dbReference>
<keyword evidence="3" id="KW-1185">Reference proteome</keyword>
<dbReference type="Proteomes" id="UP001479436">
    <property type="component" value="Unassembled WGS sequence"/>
</dbReference>
<name>A0ABR2W1F1_9FUNG</name>
<comment type="caution">
    <text evidence="2">The sequence shown here is derived from an EMBL/GenBank/DDBJ whole genome shotgun (WGS) entry which is preliminary data.</text>
</comment>